<dbReference type="Proteomes" id="UP000031623">
    <property type="component" value="Chromosome"/>
</dbReference>
<evidence type="ECO:0000313" key="2">
    <source>
        <dbReference type="Proteomes" id="UP000031623"/>
    </source>
</evidence>
<sequence>MLKSELILPRLKKRGHEVELLWLAPDYNYLQIAAELIQIVKAHVGLSRGELEITLRQYEGDSLDYRIIRGLAQVLLNRGIFSSDTQIDPVTLRTALFDKGPVTQKLDLLSITTREQALAEVAAQFGVTTETIEQTLFADLIEERILLGNSEIWTPIDLIARYNLEIARGLLYWAHEVDILIRDNYKEIFKYIKLFKLMYTVYPLPEQGYNIVLHGPISPFVKSTIRYGLQFAKFLPALLLGQHWRMDAQVQPPDSSYPLHYTLNNTTPLRSHFKTPNLFDSQLEVDFATEFEAKYGGNKRQWLLAREDEIIIVGDTVMIPDFSLTHHQTGRRALIEIIGFWHPHYLQRKLQKIQQAARRDLILLVYESANVAQGVFEQVSAGEVLTFAKKPILKEVLAAVERCAIVPEPTNAIKLTLDRPPPSPPSPGVE</sequence>
<dbReference type="AlphaFoldDB" id="A0A090ADR6"/>
<dbReference type="PIRSF" id="PIRSF019435">
    <property type="entry name" value="UCP019435"/>
    <property type="match status" value="1"/>
</dbReference>
<proteinExistence type="predicted"/>
<name>A0A090ADR6_9GAMM</name>
<organism evidence="1 2">
    <name type="scientific">Thioploca ingrica</name>
    <dbReference type="NCBI Taxonomy" id="40754"/>
    <lineage>
        <taxon>Bacteria</taxon>
        <taxon>Pseudomonadati</taxon>
        <taxon>Pseudomonadota</taxon>
        <taxon>Gammaproteobacteria</taxon>
        <taxon>Thiotrichales</taxon>
        <taxon>Thiotrichaceae</taxon>
        <taxon>Thioploca</taxon>
    </lineage>
</organism>
<dbReference type="Pfam" id="PF05626">
    <property type="entry name" value="DUF790"/>
    <property type="match status" value="1"/>
</dbReference>
<evidence type="ECO:0000313" key="1">
    <source>
        <dbReference type="EMBL" id="BAP54989.1"/>
    </source>
</evidence>
<reference evidence="1 2" key="1">
    <citation type="journal article" date="2014" name="ISME J.">
        <title>Ecophysiology of Thioploca ingrica as revealed by the complete genome sequence supplemented with proteomic evidence.</title>
        <authorList>
            <person name="Kojima H."/>
            <person name="Ogura Y."/>
            <person name="Yamamoto N."/>
            <person name="Togashi T."/>
            <person name="Mori H."/>
            <person name="Watanabe T."/>
            <person name="Nemoto F."/>
            <person name="Kurokawa K."/>
            <person name="Hayashi T."/>
            <person name="Fukui M."/>
        </authorList>
    </citation>
    <scope>NUCLEOTIDE SEQUENCE [LARGE SCALE GENOMIC DNA]</scope>
</reference>
<gene>
    <name evidence="1" type="ORF">THII_0692</name>
</gene>
<dbReference type="PANTHER" id="PTHR39640">
    <property type="entry name" value="VNG6129C"/>
    <property type="match status" value="1"/>
</dbReference>
<dbReference type="InterPro" id="IPR008508">
    <property type="entry name" value="Bax1"/>
</dbReference>
<dbReference type="KEGG" id="tig:THII_0692"/>
<protein>
    <recommendedName>
        <fullName evidence="3">DUF790 family protein</fullName>
    </recommendedName>
</protein>
<dbReference type="HOGENOM" id="CLU_038336_0_0_6"/>
<dbReference type="EMBL" id="AP014633">
    <property type="protein sequence ID" value="BAP54989.1"/>
    <property type="molecule type" value="Genomic_DNA"/>
</dbReference>
<dbReference type="STRING" id="40754.THII_0692"/>
<dbReference type="PANTHER" id="PTHR39640:SF1">
    <property type="entry name" value="DUF790 FAMILY PROTEIN"/>
    <property type="match status" value="1"/>
</dbReference>
<evidence type="ECO:0008006" key="3">
    <source>
        <dbReference type="Google" id="ProtNLM"/>
    </source>
</evidence>
<accession>A0A090ADR6</accession>
<dbReference type="OrthoDB" id="5292613at2"/>
<keyword evidence="2" id="KW-1185">Reference proteome</keyword>